<dbReference type="InterPro" id="IPR017996">
    <property type="entry name" value="MRJP/yellow-related"/>
</dbReference>
<evidence type="ECO:0000313" key="8">
    <source>
        <dbReference type="RefSeq" id="XP_011505297.1"/>
    </source>
</evidence>
<evidence type="ECO:0000256" key="3">
    <source>
        <dbReference type="ARBA" id="ARBA00022525"/>
    </source>
</evidence>
<sequence length="426" mass="48098">MTCLALCAFILASNAMFISARYMEAVFEWKYIDYLWISEVTRQEAIQNGIYDFSRILPMDVDKSKDGRIFISFLGMTGVPATLATVTEQKGPSGPLVKPYPDWSWFKKGDCDSITSVYRIAIDECNRLWVLDTGFLEGQDILCQPQLLTFDLNTNKLINKIKIPNHIARNKKNETLLSNPIVETEGLFCEKTTVFIADTFGHGIIVWDGEQIFRLESQLFKYNEEAKTISVGNHTLELAGGILGMDISPKIFPGESRFLYFRPLASFDIYFANTKQLRRGGTGDSINFLGRQNILSSQAVGQAFSSDGTLFLGMTKEIAIGCWNRYKTLDKSNIEIVSQDNERLQYANGIKVITISNNQTDEELWVLTNRFIGFQLGQLNSNEINFRVLKSPVKTLTTGTKCEISAKTQFAYEQINKDDGTLILQD</sequence>
<dbReference type="InterPro" id="IPR011042">
    <property type="entry name" value="6-blade_b-propeller_TolB-like"/>
</dbReference>
<feature type="chain" id="PRO_5042529479" evidence="6">
    <location>
        <begin position="21"/>
        <end position="426"/>
    </location>
</feature>
<evidence type="ECO:0000256" key="5">
    <source>
        <dbReference type="ARBA" id="ARBA00023180"/>
    </source>
</evidence>
<protein>
    <submittedName>
        <fullName evidence="8">Major royal jelly protein 1-like isoform X1</fullName>
    </submittedName>
</protein>
<dbReference type="SUPFAM" id="SSF63829">
    <property type="entry name" value="Calcium-dependent phosphotriesterase"/>
    <property type="match status" value="1"/>
</dbReference>
<dbReference type="GO" id="GO:0005576">
    <property type="term" value="C:extracellular region"/>
    <property type="evidence" value="ECO:0007669"/>
    <property type="project" value="UniProtKB-SubCell"/>
</dbReference>
<evidence type="ECO:0000256" key="2">
    <source>
        <dbReference type="ARBA" id="ARBA00009127"/>
    </source>
</evidence>
<organism evidence="7 8">
    <name type="scientific">Ceratosolen solmsi marchali</name>
    <dbReference type="NCBI Taxonomy" id="326594"/>
    <lineage>
        <taxon>Eukaryota</taxon>
        <taxon>Metazoa</taxon>
        <taxon>Ecdysozoa</taxon>
        <taxon>Arthropoda</taxon>
        <taxon>Hexapoda</taxon>
        <taxon>Insecta</taxon>
        <taxon>Pterygota</taxon>
        <taxon>Neoptera</taxon>
        <taxon>Endopterygota</taxon>
        <taxon>Hymenoptera</taxon>
        <taxon>Apocrita</taxon>
        <taxon>Proctotrupomorpha</taxon>
        <taxon>Chalcidoidea</taxon>
        <taxon>Agaonidae</taxon>
        <taxon>Agaoninae</taxon>
        <taxon>Ceratosolen</taxon>
    </lineage>
</organism>
<keyword evidence="4 6" id="KW-0732">Signal</keyword>
<evidence type="ECO:0000256" key="1">
    <source>
        <dbReference type="ARBA" id="ARBA00004613"/>
    </source>
</evidence>
<keyword evidence="3" id="KW-0964">Secreted</keyword>
<keyword evidence="7" id="KW-1185">Reference proteome</keyword>
<dbReference type="PRINTS" id="PR01366">
    <property type="entry name" value="ROYALJELLY"/>
</dbReference>
<evidence type="ECO:0000313" key="7">
    <source>
        <dbReference type="Proteomes" id="UP000695007"/>
    </source>
</evidence>
<dbReference type="Gene3D" id="2.120.10.30">
    <property type="entry name" value="TolB, C-terminal domain"/>
    <property type="match status" value="1"/>
</dbReference>
<feature type="signal peptide" evidence="6">
    <location>
        <begin position="1"/>
        <end position="20"/>
    </location>
</feature>
<dbReference type="Pfam" id="PF03022">
    <property type="entry name" value="MRJP"/>
    <property type="match status" value="1"/>
</dbReference>
<evidence type="ECO:0000256" key="6">
    <source>
        <dbReference type="SAM" id="SignalP"/>
    </source>
</evidence>
<dbReference type="RefSeq" id="XP_011505297.1">
    <property type="nucleotide sequence ID" value="XM_011506995.1"/>
</dbReference>
<comment type="similarity">
    <text evidence="2">Belongs to the major royal jelly protein family.</text>
</comment>
<evidence type="ECO:0000256" key="4">
    <source>
        <dbReference type="ARBA" id="ARBA00022729"/>
    </source>
</evidence>
<dbReference type="GeneID" id="105368090"/>
<dbReference type="KEGG" id="csol:105368090"/>
<name>A0AAJ6YVU7_9HYME</name>
<dbReference type="PANTHER" id="PTHR10009:SF7">
    <property type="entry name" value="GH10609P-RELATED"/>
    <property type="match status" value="1"/>
</dbReference>
<accession>A0AAJ6YVU7</accession>
<proteinExistence type="inferred from homology"/>
<comment type="subcellular location">
    <subcellularLocation>
        <location evidence="1">Secreted</location>
    </subcellularLocation>
</comment>
<keyword evidence="5" id="KW-0325">Glycoprotein</keyword>
<reference evidence="8" key="1">
    <citation type="submission" date="2025-08" db="UniProtKB">
        <authorList>
            <consortium name="RefSeq"/>
        </authorList>
    </citation>
    <scope>IDENTIFICATION</scope>
</reference>
<gene>
    <name evidence="8" type="primary">LOC105368090</name>
</gene>
<dbReference type="AlphaFoldDB" id="A0AAJ6YVU7"/>
<dbReference type="Proteomes" id="UP000695007">
    <property type="component" value="Unplaced"/>
</dbReference>
<dbReference type="PANTHER" id="PTHR10009">
    <property type="entry name" value="PROTEIN YELLOW-RELATED"/>
    <property type="match status" value="1"/>
</dbReference>